<dbReference type="Proteomes" id="UP000503540">
    <property type="component" value="Chromosome"/>
</dbReference>
<evidence type="ECO:0000313" key="3">
    <source>
        <dbReference type="Proteomes" id="UP000503540"/>
    </source>
</evidence>
<dbReference type="EMBL" id="CP046172">
    <property type="protein sequence ID" value="QIS14050.1"/>
    <property type="molecule type" value="Genomic_DNA"/>
</dbReference>
<accession>A0A6G9YLN4</accession>
<evidence type="ECO:0000256" key="1">
    <source>
        <dbReference type="SAM" id="MobiDB-lite"/>
    </source>
</evidence>
<dbReference type="RefSeq" id="WP_167476507.1">
    <property type="nucleotide sequence ID" value="NZ_CP046172.1"/>
</dbReference>
<evidence type="ECO:0000313" key="2">
    <source>
        <dbReference type="EMBL" id="QIS14050.1"/>
    </source>
</evidence>
<dbReference type="KEGG" id="nah:F5544_31040"/>
<gene>
    <name evidence="2" type="ORF">F5544_31040</name>
</gene>
<keyword evidence="3" id="KW-1185">Reference proteome</keyword>
<proteinExistence type="predicted"/>
<reference evidence="2 3" key="1">
    <citation type="journal article" date="2019" name="ACS Chem. Biol.">
        <title>Identification and Mobilization of a Cryptic Antibiotic Biosynthesis Gene Locus from a Human-Pathogenic Nocardia Isolate.</title>
        <authorList>
            <person name="Herisse M."/>
            <person name="Ishida K."/>
            <person name="Porter J.L."/>
            <person name="Howden B."/>
            <person name="Hertweck C."/>
            <person name="Stinear T.P."/>
            <person name="Pidot S.J."/>
        </authorList>
    </citation>
    <scope>NUCLEOTIDE SEQUENCE [LARGE SCALE GENOMIC DNA]</scope>
    <source>
        <strain evidence="2 3">AUSMDU00012717</strain>
    </source>
</reference>
<sequence length="733" mass="77618">MTKVLRQSSATAFQFHDSLIPQLEAGTYEISVRQQVDGIDTGGFFDTPTARTLSVRAPQFTLAADAVHGAYPPPGAAGPFDQLLPHLTLARAPLPWERELGTGDKGVPWVAVLVFAAGELPGDPEAAGVTRSATVADLLTKSDSVVVPDIDPATVPADVRAQVCRSIDVPADVFTKVVPRLSELHWLAHVRKGEETQPSVQATRSGGRAGHLAAADPTDDPELHAVVVGNRFPSVGGGQYVAHLVSLEGFRAYVAGDTTPDKPLRMVSLYNWSFQSLPDGGAHFGTLVRGLAAPGVTDPANLSLRIPPAATTGPVRDRLSSGYVPLNYRVSSGEQTLSWYRGPLCPVPPQPLPGAVEHGTTADARLIYLPEQGVFDSSYAAAWTLGRTLALADSGFAPALMQWRRSVGRLTARLTDTRRGRAGRSRAWHTTDPHVALHPKAASRRFDHLVSGGLGARLTGALNAPRRVDGRAAAGVAAPDTRTPVGVLRAHLADPAVRTALRQATAAEAAPVRAWLGRLAMLYPVPFDHLVPHGRLLPSESLRFFYVDRAWQTALIDGALSIGVATSLDADLTTLLHDVLDDIPASMSGFLVRSQLVAAWPALRMTVTAGGGPTTALRADALAGDVLMFLFEGIIDELVLTEPPQGMHLGYEDGEIIQGRDLTGAPGTPLPGVTLSDVTKYFRSADTRVLDTGALVGALSETLSGHLPTDGITAAGLAIQLVKATQQITFRRS</sequence>
<name>A0A6G9YLN4_9NOCA</name>
<dbReference type="AlphaFoldDB" id="A0A6G9YLN4"/>
<protein>
    <submittedName>
        <fullName evidence="2">Uncharacterized protein</fullName>
    </submittedName>
</protein>
<feature type="region of interest" description="Disordered" evidence="1">
    <location>
        <begin position="194"/>
        <end position="217"/>
    </location>
</feature>
<organism evidence="2 3">
    <name type="scientific">Nocardia arthritidis</name>
    <dbReference type="NCBI Taxonomy" id="228602"/>
    <lineage>
        <taxon>Bacteria</taxon>
        <taxon>Bacillati</taxon>
        <taxon>Actinomycetota</taxon>
        <taxon>Actinomycetes</taxon>
        <taxon>Mycobacteriales</taxon>
        <taxon>Nocardiaceae</taxon>
        <taxon>Nocardia</taxon>
    </lineage>
</organism>